<protein>
    <submittedName>
        <fullName evidence="2">Uncharacterized protein</fullName>
    </submittedName>
</protein>
<reference evidence="3" key="1">
    <citation type="journal article" date="2019" name="bioRxiv">
        <title>Genomics, evolutionary history and diagnostics of the Alternaria alternata species group including apple and Asian pear pathotypes.</title>
        <authorList>
            <person name="Armitage A.D."/>
            <person name="Cockerton H.M."/>
            <person name="Sreenivasaprasad S."/>
            <person name="Woodhall J.W."/>
            <person name="Lane C.R."/>
            <person name="Harrison R.J."/>
            <person name="Clarkson J.P."/>
        </authorList>
    </citation>
    <scope>NUCLEOTIDE SEQUENCE [LARGE SCALE GENOMIC DNA]</scope>
    <source>
        <strain evidence="3">FERA 1177</strain>
    </source>
</reference>
<gene>
    <name evidence="2" type="ORF">AA0117_g12269</name>
</gene>
<dbReference type="EMBL" id="PDXD01000068">
    <property type="protein sequence ID" value="RYN65009.1"/>
    <property type="molecule type" value="Genomic_DNA"/>
</dbReference>
<organism evidence="2 3">
    <name type="scientific">Alternaria alternata</name>
    <name type="common">Alternaria rot fungus</name>
    <name type="synonym">Torula alternata</name>
    <dbReference type="NCBI Taxonomy" id="5599"/>
    <lineage>
        <taxon>Eukaryota</taxon>
        <taxon>Fungi</taxon>
        <taxon>Dikarya</taxon>
        <taxon>Ascomycota</taxon>
        <taxon>Pezizomycotina</taxon>
        <taxon>Dothideomycetes</taxon>
        <taxon>Pleosporomycetidae</taxon>
        <taxon>Pleosporales</taxon>
        <taxon>Pleosporineae</taxon>
        <taxon>Pleosporaceae</taxon>
        <taxon>Alternaria</taxon>
        <taxon>Alternaria sect. Alternaria</taxon>
        <taxon>Alternaria alternata complex</taxon>
    </lineage>
</organism>
<proteinExistence type="predicted"/>
<evidence type="ECO:0000313" key="2">
    <source>
        <dbReference type="EMBL" id="RYN65009.1"/>
    </source>
</evidence>
<feature type="region of interest" description="Disordered" evidence="1">
    <location>
        <begin position="197"/>
        <end position="268"/>
    </location>
</feature>
<evidence type="ECO:0000313" key="3">
    <source>
        <dbReference type="Proteomes" id="UP000291422"/>
    </source>
</evidence>
<accession>A0A4Q4N072</accession>
<name>A0A4Q4N072_ALTAL</name>
<dbReference type="Proteomes" id="UP000291422">
    <property type="component" value="Unassembled WGS sequence"/>
</dbReference>
<feature type="compositionally biased region" description="Pro residues" evidence="1">
    <location>
        <begin position="202"/>
        <end position="236"/>
    </location>
</feature>
<comment type="caution">
    <text evidence="2">The sequence shown here is derived from an EMBL/GenBank/DDBJ whole genome shotgun (WGS) entry which is preliminary data.</text>
</comment>
<sequence length="268" mass="29753">MAVDGSEVFLSLIRGAEDKLHERQDILANLNDIRYWYQYGEFQDSVNLVLSAKELLNLLIKGPTLELLPSALKCYAIAFEAVQHKKHLATPLPRERSEDHTAECLEVRGCINDLCDQLRNVPRFTESLRLPFAELTGCVVRTLCHQAKNWLSEVKEILKDFAKAYANSAGTSNEHKPLLLGLRGCMYALDIDKALEASSLSSPPPPSPPPPSPPPLPSPSPLPSPPPLPPLLPPPRVSKRQNQPPDHVRAERYMGARSCSSSEKMKKN</sequence>
<dbReference type="AlphaFoldDB" id="A0A4Q4N072"/>
<evidence type="ECO:0000256" key="1">
    <source>
        <dbReference type="SAM" id="MobiDB-lite"/>
    </source>
</evidence>